<dbReference type="OrthoDB" id="9811244at2"/>
<dbReference type="AlphaFoldDB" id="A0A0A0IBQ9"/>
<evidence type="ECO:0000313" key="1">
    <source>
        <dbReference type="EMBL" id="KGM97030.1"/>
    </source>
</evidence>
<protein>
    <recommendedName>
        <fullName evidence="3">Copper-sensing transcriptional repressor CsoR</fullName>
    </recommendedName>
</protein>
<dbReference type="Pfam" id="PF02583">
    <property type="entry name" value="Trns_repr_metal"/>
    <property type="match status" value="1"/>
</dbReference>
<dbReference type="RefSeq" id="WP_039254027.1">
    <property type="nucleotide sequence ID" value="NZ_JENJ01000015.1"/>
</dbReference>
<dbReference type="EMBL" id="JENJ01000015">
    <property type="protein sequence ID" value="KGM97030.1"/>
    <property type="molecule type" value="Genomic_DNA"/>
</dbReference>
<dbReference type="GO" id="GO:0046872">
    <property type="term" value="F:metal ion binding"/>
    <property type="evidence" value="ECO:0007669"/>
    <property type="project" value="InterPro"/>
</dbReference>
<gene>
    <name evidence="1" type="ORF">Z968_04815</name>
</gene>
<sequence length="90" mass="10369">MENNKDRKRDIQIRLRKIQGQVKGIENMIDNESCCKDVLVQVAAVRAAINKVGALIIQEYTKKCFKNSENSEINELELEELVKTLSIFMK</sequence>
<dbReference type="Proteomes" id="UP000030012">
    <property type="component" value="Unassembled WGS sequence"/>
</dbReference>
<dbReference type="GO" id="GO:0045892">
    <property type="term" value="P:negative regulation of DNA-templated transcription"/>
    <property type="evidence" value="ECO:0007669"/>
    <property type="project" value="UniProtKB-ARBA"/>
</dbReference>
<dbReference type="GO" id="GO:0003677">
    <property type="term" value="F:DNA binding"/>
    <property type="evidence" value="ECO:0007669"/>
    <property type="project" value="InterPro"/>
</dbReference>
<evidence type="ECO:0008006" key="3">
    <source>
        <dbReference type="Google" id="ProtNLM"/>
    </source>
</evidence>
<dbReference type="InterPro" id="IPR038390">
    <property type="entry name" value="Metal_Tscrpt_repr_sf"/>
</dbReference>
<evidence type="ECO:0000313" key="2">
    <source>
        <dbReference type="Proteomes" id="UP000030012"/>
    </source>
</evidence>
<dbReference type="CDD" id="cd10148">
    <property type="entry name" value="CsoR-like_DUF156"/>
    <property type="match status" value="1"/>
</dbReference>
<organism evidence="1 2">
    <name type="scientific">Clostridium novyi A str. 4552</name>
    <dbReference type="NCBI Taxonomy" id="1444289"/>
    <lineage>
        <taxon>Bacteria</taxon>
        <taxon>Bacillati</taxon>
        <taxon>Bacillota</taxon>
        <taxon>Clostridia</taxon>
        <taxon>Eubacteriales</taxon>
        <taxon>Clostridiaceae</taxon>
        <taxon>Clostridium</taxon>
    </lineage>
</organism>
<comment type="caution">
    <text evidence="1">The sequence shown here is derived from an EMBL/GenBank/DDBJ whole genome shotgun (WGS) entry which is preliminary data.</text>
</comment>
<name>A0A0A0IBQ9_CLONO</name>
<proteinExistence type="predicted"/>
<dbReference type="Gene3D" id="1.20.58.1000">
    <property type="entry name" value="Metal-sensitive repressor, helix protomer"/>
    <property type="match status" value="1"/>
</dbReference>
<dbReference type="InterPro" id="IPR003735">
    <property type="entry name" value="Metal_Tscrpt_repr"/>
</dbReference>
<accession>A0A0A0IBQ9</accession>
<dbReference type="PANTHER" id="PTHR33677">
    <property type="entry name" value="TRANSCRIPTIONAL REPRESSOR FRMR-RELATED"/>
    <property type="match status" value="1"/>
</dbReference>
<dbReference type="PANTHER" id="PTHR33677:SF3">
    <property type="entry name" value="COPPER-SENSING TRANSCRIPTIONAL REPRESSOR RICR"/>
    <property type="match status" value="1"/>
</dbReference>
<reference evidence="1 2" key="1">
    <citation type="submission" date="2014-01" db="EMBL/GenBank/DDBJ databases">
        <title>Plasmidome dynamics in the species complex Clostridium novyi sensu lato converts strains of independent lineages into distinctly different pathogens.</title>
        <authorList>
            <person name="Skarin H."/>
            <person name="Segerman B."/>
        </authorList>
    </citation>
    <scope>NUCLEOTIDE SEQUENCE [LARGE SCALE GENOMIC DNA]</scope>
    <source>
        <strain evidence="1 2">4552</strain>
    </source>
</reference>